<dbReference type="STRING" id="936756.ATE80_05555"/>
<evidence type="ECO:0000256" key="1">
    <source>
        <dbReference type="ARBA" id="ARBA00001974"/>
    </source>
</evidence>
<evidence type="ECO:0000313" key="6">
    <source>
        <dbReference type="Proteomes" id="UP000054011"/>
    </source>
</evidence>
<gene>
    <name evidence="5" type="ORF">ATE80_05555</name>
</gene>
<evidence type="ECO:0000313" key="5">
    <source>
        <dbReference type="EMBL" id="KUH39800.1"/>
    </source>
</evidence>
<dbReference type="InterPro" id="IPR036188">
    <property type="entry name" value="FAD/NAD-bd_sf"/>
</dbReference>
<dbReference type="OrthoDB" id="8670884at2"/>
<dbReference type="Gene3D" id="3.30.70.2450">
    <property type="match status" value="1"/>
</dbReference>
<dbReference type="InterPro" id="IPR002938">
    <property type="entry name" value="FAD-bd"/>
</dbReference>
<dbReference type="InterPro" id="IPR050641">
    <property type="entry name" value="RIFMO-like"/>
</dbReference>
<organism evidence="5 6">
    <name type="scientific">Streptomyces kanasensis</name>
    <dbReference type="NCBI Taxonomy" id="936756"/>
    <lineage>
        <taxon>Bacteria</taxon>
        <taxon>Bacillati</taxon>
        <taxon>Actinomycetota</taxon>
        <taxon>Actinomycetes</taxon>
        <taxon>Kitasatosporales</taxon>
        <taxon>Streptomycetaceae</taxon>
        <taxon>Streptomyces</taxon>
    </lineage>
</organism>
<keyword evidence="2" id="KW-0285">Flavoprotein</keyword>
<dbReference type="PRINTS" id="PR00420">
    <property type="entry name" value="RNGMNOXGNASE"/>
</dbReference>
<dbReference type="GO" id="GO:0016709">
    <property type="term" value="F:oxidoreductase activity, acting on paired donors, with incorporation or reduction of molecular oxygen, NAD(P)H as one donor, and incorporation of one atom of oxygen"/>
    <property type="evidence" value="ECO:0007669"/>
    <property type="project" value="UniProtKB-ARBA"/>
</dbReference>
<dbReference type="SUPFAM" id="SSF51905">
    <property type="entry name" value="FAD/NAD(P)-binding domain"/>
    <property type="match status" value="1"/>
</dbReference>
<protein>
    <submittedName>
        <fullName evidence="5">FAD-dependent oxidoreductase</fullName>
    </submittedName>
</protein>
<reference evidence="5 6" key="1">
    <citation type="submission" date="2015-11" db="EMBL/GenBank/DDBJ databases">
        <title>Genome-wide analysis reveals the secondary metabolome in Streptomyces kanasensis ZX01.</title>
        <authorList>
            <person name="Zhang G."/>
            <person name="Han L."/>
            <person name="Feng J."/>
            <person name="Zhang X."/>
        </authorList>
    </citation>
    <scope>NUCLEOTIDE SEQUENCE [LARGE SCALE GENOMIC DNA]</scope>
    <source>
        <strain evidence="5 6">ZX01</strain>
    </source>
</reference>
<sequence>MTRTGTADQPNTDVGAQTDTDVVVVGAGPTGLLLAGDLATAGLRVTLVERRPRTTGNLTRAFGVHARTLELLDARGLADELVAGGTALTRLRLFGRLTLDLSRLRSRFPYLLVTPQYEVERLLERRARAAGVEFRHDTALRALRQDAEGVTAELAPSGDVGAGGRLRARYLVGTDGVRSTVRELVGLPFPGRSVVRSLVLADVRLTRPPGDTLTVDGAGDAFVFVAPFGDGWYRVMGWDRRRPMPDDAPVDLAEIRGIARRACGSDFGMHDARWTSRFHSDERQVPTYRVGRVLLAGDAAHVHSPAGGQGMNTGLQDAANLSWKLAAVLRGDPSDPEALLDSYHAERHPVGTAVVRGSGAVIRLAMAGTPLRRAARTAVTGLVTTVRPLSTRVTEMLSGIGVSYAAARGAHPLAGRRAPDLSLAEGRLYELLREGAFVLVAPQGDRPASPEVTAAAGRVVRATWAHPDRHGALLVRPDGYIAWARD</sequence>
<accession>A0A117IXD3</accession>
<evidence type="ECO:0000259" key="4">
    <source>
        <dbReference type="Pfam" id="PF01494"/>
    </source>
</evidence>
<dbReference type="PANTHER" id="PTHR43004:SF19">
    <property type="entry name" value="BINDING MONOOXYGENASE, PUTATIVE (JCVI)-RELATED"/>
    <property type="match status" value="1"/>
</dbReference>
<comment type="cofactor">
    <cofactor evidence="1">
        <name>FAD</name>
        <dbReference type="ChEBI" id="CHEBI:57692"/>
    </cofactor>
</comment>
<dbReference type="AlphaFoldDB" id="A0A117IXD3"/>
<dbReference type="Pfam" id="PF01494">
    <property type="entry name" value="FAD_binding_3"/>
    <property type="match status" value="1"/>
</dbReference>
<keyword evidence="6" id="KW-1185">Reference proteome</keyword>
<proteinExistence type="predicted"/>
<keyword evidence="3" id="KW-0274">FAD</keyword>
<dbReference type="Gene3D" id="3.40.30.120">
    <property type="match status" value="1"/>
</dbReference>
<evidence type="ECO:0000256" key="3">
    <source>
        <dbReference type="ARBA" id="ARBA00022827"/>
    </source>
</evidence>
<dbReference type="RefSeq" id="WP_058940992.1">
    <property type="nucleotide sequence ID" value="NZ_LNSV01000008.1"/>
</dbReference>
<dbReference type="PANTHER" id="PTHR43004">
    <property type="entry name" value="TRK SYSTEM POTASSIUM UPTAKE PROTEIN"/>
    <property type="match status" value="1"/>
</dbReference>
<name>A0A117IXD3_9ACTN</name>
<dbReference type="Pfam" id="PF21274">
    <property type="entry name" value="Rng_hyd_C"/>
    <property type="match status" value="1"/>
</dbReference>
<comment type="caution">
    <text evidence="5">The sequence shown here is derived from an EMBL/GenBank/DDBJ whole genome shotgun (WGS) entry which is preliminary data.</text>
</comment>
<dbReference type="Proteomes" id="UP000054011">
    <property type="component" value="Unassembled WGS sequence"/>
</dbReference>
<feature type="domain" description="FAD-binding" evidence="4">
    <location>
        <begin position="19"/>
        <end position="357"/>
    </location>
</feature>
<dbReference type="EMBL" id="LNSV01000008">
    <property type="protein sequence ID" value="KUH39800.1"/>
    <property type="molecule type" value="Genomic_DNA"/>
</dbReference>
<dbReference type="GO" id="GO:0071949">
    <property type="term" value="F:FAD binding"/>
    <property type="evidence" value="ECO:0007669"/>
    <property type="project" value="InterPro"/>
</dbReference>
<evidence type="ECO:0000256" key="2">
    <source>
        <dbReference type="ARBA" id="ARBA00022630"/>
    </source>
</evidence>
<dbReference type="Gene3D" id="3.50.50.60">
    <property type="entry name" value="FAD/NAD(P)-binding domain"/>
    <property type="match status" value="1"/>
</dbReference>